<name>A0A1Q8QTM0_9FIRM</name>
<dbReference type="RefSeq" id="WP_075365528.1">
    <property type="nucleotide sequence ID" value="NZ_MLBF01000023.1"/>
</dbReference>
<proteinExistence type="inferred from homology"/>
<dbReference type="GO" id="GO:0005886">
    <property type="term" value="C:plasma membrane"/>
    <property type="evidence" value="ECO:0007669"/>
    <property type="project" value="TreeGrafter"/>
</dbReference>
<comment type="similarity">
    <text evidence="1">Belongs to the DedA family.</text>
</comment>
<dbReference type="OrthoDB" id="9782291at2"/>
<keyword evidence="2" id="KW-1133">Transmembrane helix</keyword>
<feature type="transmembrane region" description="Helical" evidence="2">
    <location>
        <begin position="303"/>
        <end position="324"/>
    </location>
</feature>
<feature type="domain" description="VTT" evidence="3">
    <location>
        <begin position="31"/>
        <end position="155"/>
    </location>
</feature>
<sequence length="424" mass="47722">MTTAHLIAYVTQYGYLGLYVILGISILGLPIPDETLMVFIGYMTFEGKLNPFLAVLAAASGSISGITIAYLLGRFFEQKVLTHLEKHAGSARLGKVINWYQRHGGKLLTIGYFIPGVRHLSGYIAGMSRLRYRSFAFFAYLGAIIWVTLWVILGRLLGSRWEAILPIIHRYALILGVTAAVLLLAIYLFYKNHERLGPWLYSQLQRLPERYMSLGKRRLFVTVAGLLFLTLFIVLMGLIQDFVAQEVGQFDGLVVDWLAGSTPLFLVLLMQKINAIGTQLFILVVFVIAVVILRLSTKHWTHVLPLALAWVGGTLIDYLFRFIFKGYSLSIFENLTPFQAPSQGFLLAALAFYAVLGYLLGRHRTWITQLLIVIADFFLLLFLALSPVYLRIHPPSTMVMSLTVSGLLALMCLFVYEFGQYSNE</sequence>
<feature type="transmembrane region" description="Helical" evidence="2">
    <location>
        <begin position="12"/>
        <end position="31"/>
    </location>
</feature>
<gene>
    <name evidence="4" type="ORF">DSOL_2992</name>
</gene>
<dbReference type="PANTHER" id="PTHR42709:SF9">
    <property type="entry name" value="ALKALINE PHOSPHATASE LIKE PROTEIN"/>
    <property type="match status" value="1"/>
</dbReference>
<accession>A0A1Q8QTM0</accession>
<dbReference type="EMBL" id="MLBF01000023">
    <property type="protein sequence ID" value="OLN30650.1"/>
    <property type="molecule type" value="Genomic_DNA"/>
</dbReference>
<dbReference type="InterPro" id="IPR051311">
    <property type="entry name" value="DedA_domain"/>
</dbReference>
<keyword evidence="5" id="KW-1185">Reference proteome</keyword>
<dbReference type="PANTHER" id="PTHR42709">
    <property type="entry name" value="ALKALINE PHOSPHATASE LIKE PROTEIN"/>
    <property type="match status" value="1"/>
</dbReference>
<feature type="transmembrane region" description="Helical" evidence="2">
    <location>
        <begin position="135"/>
        <end position="156"/>
    </location>
</feature>
<dbReference type="Pfam" id="PF09335">
    <property type="entry name" value="VTT_dom"/>
    <property type="match status" value="1"/>
</dbReference>
<dbReference type="Proteomes" id="UP000186102">
    <property type="component" value="Unassembled WGS sequence"/>
</dbReference>
<reference evidence="4 5" key="1">
    <citation type="submission" date="2016-09" db="EMBL/GenBank/DDBJ databases">
        <title>Complete genome of Desulfosporosinus sp. OL.</title>
        <authorList>
            <person name="Mardanov A."/>
            <person name="Beletsky A."/>
            <person name="Panova A."/>
            <person name="Karnachuk O."/>
            <person name="Ravin N."/>
        </authorList>
    </citation>
    <scope>NUCLEOTIDE SEQUENCE [LARGE SCALE GENOMIC DNA]</scope>
    <source>
        <strain evidence="4 5">OL</strain>
    </source>
</reference>
<evidence type="ECO:0000313" key="5">
    <source>
        <dbReference type="Proteomes" id="UP000186102"/>
    </source>
</evidence>
<dbReference type="AlphaFoldDB" id="A0A1Q8QTM0"/>
<dbReference type="STRING" id="1888891.DSOL_2992"/>
<protein>
    <submittedName>
        <fullName evidence="4">Alkaline phosphatase like protein</fullName>
    </submittedName>
</protein>
<organism evidence="4 5">
    <name type="scientific">Desulfosporosinus metallidurans</name>
    <dbReference type="NCBI Taxonomy" id="1888891"/>
    <lineage>
        <taxon>Bacteria</taxon>
        <taxon>Bacillati</taxon>
        <taxon>Bacillota</taxon>
        <taxon>Clostridia</taxon>
        <taxon>Eubacteriales</taxon>
        <taxon>Desulfitobacteriaceae</taxon>
        <taxon>Desulfosporosinus</taxon>
    </lineage>
</organism>
<evidence type="ECO:0000256" key="2">
    <source>
        <dbReference type="SAM" id="Phobius"/>
    </source>
</evidence>
<feature type="transmembrane region" description="Helical" evidence="2">
    <location>
        <begin position="219"/>
        <end position="240"/>
    </location>
</feature>
<evidence type="ECO:0000313" key="4">
    <source>
        <dbReference type="EMBL" id="OLN30650.1"/>
    </source>
</evidence>
<dbReference type="InterPro" id="IPR032816">
    <property type="entry name" value="VTT_dom"/>
</dbReference>
<feature type="transmembrane region" description="Helical" evidence="2">
    <location>
        <begin position="344"/>
        <end position="360"/>
    </location>
</feature>
<feature type="transmembrane region" description="Helical" evidence="2">
    <location>
        <begin position="51"/>
        <end position="72"/>
    </location>
</feature>
<evidence type="ECO:0000259" key="3">
    <source>
        <dbReference type="Pfam" id="PF09335"/>
    </source>
</evidence>
<evidence type="ECO:0000256" key="1">
    <source>
        <dbReference type="ARBA" id="ARBA00010792"/>
    </source>
</evidence>
<feature type="transmembrane region" description="Helical" evidence="2">
    <location>
        <begin position="276"/>
        <end position="297"/>
    </location>
</feature>
<keyword evidence="2" id="KW-0812">Transmembrane</keyword>
<feature type="transmembrane region" description="Helical" evidence="2">
    <location>
        <begin position="168"/>
        <end position="190"/>
    </location>
</feature>
<keyword evidence="2" id="KW-0472">Membrane</keyword>
<feature type="transmembrane region" description="Helical" evidence="2">
    <location>
        <begin position="397"/>
        <end position="416"/>
    </location>
</feature>
<comment type="caution">
    <text evidence="4">The sequence shown here is derived from an EMBL/GenBank/DDBJ whole genome shotgun (WGS) entry which is preliminary data.</text>
</comment>
<feature type="transmembrane region" description="Helical" evidence="2">
    <location>
        <begin position="366"/>
        <end position="385"/>
    </location>
</feature>